<accession>A0ABR0JUT9</accession>
<sequence length="66" mass="7627">MISYDDDIPVLSGNTLAALQDFYNMRNKDQDAFEQLRSFTSHGDKSEILSISMFKEDWNASQFWAS</sequence>
<evidence type="ECO:0000313" key="2">
    <source>
        <dbReference type="Proteomes" id="UP001345013"/>
    </source>
</evidence>
<evidence type="ECO:0000313" key="1">
    <source>
        <dbReference type="EMBL" id="KAK5069440.1"/>
    </source>
</evidence>
<gene>
    <name evidence="1" type="primary">EFM5_2</name>
    <name evidence="1" type="ORF">LTR24_010713</name>
</gene>
<organism evidence="1 2">
    <name type="scientific">Lithohypha guttulata</name>
    <dbReference type="NCBI Taxonomy" id="1690604"/>
    <lineage>
        <taxon>Eukaryota</taxon>
        <taxon>Fungi</taxon>
        <taxon>Dikarya</taxon>
        <taxon>Ascomycota</taxon>
        <taxon>Pezizomycotina</taxon>
        <taxon>Eurotiomycetes</taxon>
        <taxon>Chaetothyriomycetidae</taxon>
        <taxon>Chaetothyriales</taxon>
        <taxon>Trichomeriaceae</taxon>
        <taxon>Lithohypha</taxon>
    </lineage>
</organism>
<reference evidence="1 2" key="1">
    <citation type="submission" date="2023-08" db="EMBL/GenBank/DDBJ databases">
        <title>Black Yeasts Isolated from many extreme environments.</title>
        <authorList>
            <person name="Coleine C."/>
            <person name="Stajich J.E."/>
            <person name="Selbmann L."/>
        </authorList>
    </citation>
    <scope>NUCLEOTIDE SEQUENCE [LARGE SCALE GENOMIC DNA]</scope>
    <source>
        <strain evidence="1 2">CCFEE 5885</strain>
    </source>
</reference>
<keyword evidence="2" id="KW-1185">Reference proteome</keyword>
<name>A0ABR0JUT9_9EURO</name>
<dbReference type="EMBL" id="JAVRRG010000460">
    <property type="protein sequence ID" value="KAK5069440.1"/>
    <property type="molecule type" value="Genomic_DNA"/>
</dbReference>
<proteinExistence type="predicted"/>
<comment type="caution">
    <text evidence="1">The sequence shown here is derived from an EMBL/GenBank/DDBJ whole genome shotgun (WGS) entry which is preliminary data.</text>
</comment>
<protein>
    <submittedName>
        <fullName evidence="1">Protein-lysine N-methyltransferase efm5</fullName>
    </submittedName>
</protein>
<dbReference type="Proteomes" id="UP001345013">
    <property type="component" value="Unassembled WGS sequence"/>
</dbReference>